<feature type="non-terminal residue" evidence="1">
    <location>
        <position position="189"/>
    </location>
</feature>
<proteinExistence type="predicted"/>
<accession>A0A0D2K5T0</accession>
<keyword evidence="2" id="KW-1185">Reference proteome</keyword>
<dbReference type="EMBL" id="KK100467">
    <property type="protein sequence ID" value="KIZ05703.1"/>
    <property type="molecule type" value="Genomic_DNA"/>
</dbReference>
<evidence type="ECO:0000313" key="1">
    <source>
        <dbReference type="EMBL" id="KIZ05703.1"/>
    </source>
</evidence>
<sequence length="189" mass="20547">MERRRAAAMRSTVRLVSHAARAFVDALPRRVHVISPTERDLGALVAAAPRLAPMARDLRVCASYGFDVAGLAAALPRLGFSELTSLVIYTPYEGAYFQKDTYQALADLAACMALFPRLEALEVHVDIPSDDEEEEEEADPTVGFGALIDSAARHLPELRVLWLPNGGVGPGGDRALQQALSRQAWPKLQ</sequence>
<organism evidence="1 2">
    <name type="scientific">Monoraphidium neglectum</name>
    <dbReference type="NCBI Taxonomy" id="145388"/>
    <lineage>
        <taxon>Eukaryota</taxon>
        <taxon>Viridiplantae</taxon>
        <taxon>Chlorophyta</taxon>
        <taxon>core chlorophytes</taxon>
        <taxon>Chlorophyceae</taxon>
        <taxon>CS clade</taxon>
        <taxon>Sphaeropleales</taxon>
        <taxon>Selenastraceae</taxon>
        <taxon>Monoraphidium</taxon>
    </lineage>
</organism>
<dbReference type="KEGG" id="mng:MNEG_2249"/>
<name>A0A0D2K5T0_9CHLO</name>
<dbReference type="Proteomes" id="UP000054498">
    <property type="component" value="Unassembled WGS sequence"/>
</dbReference>
<dbReference type="RefSeq" id="XP_013904722.1">
    <property type="nucleotide sequence ID" value="XM_014049268.1"/>
</dbReference>
<reference evidence="1 2" key="1">
    <citation type="journal article" date="2013" name="BMC Genomics">
        <title>Reconstruction of the lipid metabolism for the microalga Monoraphidium neglectum from its genome sequence reveals characteristics suitable for biofuel production.</title>
        <authorList>
            <person name="Bogen C."/>
            <person name="Al-Dilaimi A."/>
            <person name="Albersmeier A."/>
            <person name="Wichmann J."/>
            <person name="Grundmann M."/>
            <person name="Rupp O."/>
            <person name="Lauersen K.J."/>
            <person name="Blifernez-Klassen O."/>
            <person name="Kalinowski J."/>
            <person name="Goesmann A."/>
            <person name="Mussgnug J.H."/>
            <person name="Kruse O."/>
        </authorList>
    </citation>
    <scope>NUCLEOTIDE SEQUENCE [LARGE SCALE GENOMIC DNA]</scope>
    <source>
        <strain evidence="1 2">SAG 48.87</strain>
    </source>
</reference>
<dbReference type="GeneID" id="25735127"/>
<dbReference type="AlphaFoldDB" id="A0A0D2K5T0"/>
<protein>
    <submittedName>
        <fullName evidence="1">Uncharacterized protein</fullName>
    </submittedName>
</protein>
<gene>
    <name evidence="1" type="ORF">MNEG_2249</name>
</gene>
<evidence type="ECO:0000313" key="2">
    <source>
        <dbReference type="Proteomes" id="UP000054498"/>
    </source>
</evidence>